<dbReference type="Gene3D" id="3.20.20.330">
    <property type="entry name" value="Homocysteine-binding-like domain"/>
    <property type="match status" value="1"/>
</dbReference>
<dbReference type="Pfam" id="PF02574">
    <property type="entry name" value="S-methyl_trans"/>
    <property type="match status" value="1"/>
</dbReference>
<feature type="binding site" evidence="22 24">
    <location>
        <position position="244"/>
    </location>
    <ligand>
        <name>Zn(2+)</name>
        <dbReference type="ChEBI" id="CHEBI:29105"/>
    </ligand>
</feature>
<evidence type="ECO:0000259" key="27">
    <source>
        <dbReference type="PROSITE" id="PS50974"/>
    </source>
</evidence>
<dbReference type="InterPro" id="IPR011005">
    <property type="entry name" value="Dihydropteroate_synth-like_sf"/>
</dbReference>
<feature type="binding site" evidence="23">
    <location>
        <begin position="751"/>
        <end position="755"/>
    </location>
    <ligand>
        <name>methylcob(III)alamin</name>
        <dbReference type="ChEBI" id="CHEBI:28115"/>
    </ligand>
</feature>
<dbReference type="NCBIfam" id="NF007024">
    <property type="entry name" value="PRK09490.1"/>
    <property type="match status" value="1"/>
</dbReference>
<dbReference type="AlphaFoldDB" id="A0A418MKD1"/>
<evidence type="ECO:0000256" key="20">
    <source>
        <dbReference type="NCBIfam" id="TIGR02082"/>
    </source>
</evidence>
<evidence type="ECO:0000256" key="12">
    <source>
        <dbReference type="ARBA" id="ARBA00022691"/>
    </source>
</evidence>
<evidence type="ECO:0000256" key="11">
    <source>
        <dbReference type="ARBA" id="ARBA00022679"/>
    </source>
</evidence>
<dbReference type="GO" id="GO:0008705">
    <property type="term" value="F:methionine synthase activity"/>
    <property type="evidence" value="ECO:0007669"/>
    <property type="project" value="UniProtKB-UniRule"/>
</dbReference>
<feature type="domain" description="B12-binding" evidence="28">
    <location>
        <begin position="741"/>
        <end position="876"/>
    </location>
</feature>
<evidence type="ECO:0000313" key="31">
    <source>
        <dbReference type="Proteomes" id="UP000283523"/>
    </source>
</evidence>
<gene>
    <name evidence="30" type="ORF">DYU11_01990</name>
</gene>
<comment type="similarity">
    <text evidence="5">Belongs to the vitamin-B12 dependent methionine synthase family.</text>
</comment>
<evidence type="ECO:0000256" key="10">
    <source>
        <dbReference type="ARBA" id="ARBA00022628"/>
    </source>
</evidence>
<dbReference type="SUPFAM" id="SSF47644">
    <property type="entry name" value="Methionine synthase domain"/>
    <property type="match status" value="1"/>
</dbReference>
<evidence type="ECO:0000256" key="21">
    <source>
        <dbReference type="PIRNR" id="PIRNR000381"/>
    </source>
</evidence>
<organism evidence="30 31">
    <name type="scientific">Fibrisoma montanum</name>
    <dbReference type="NCBI Taxonomy" id="2305895"/>
    <lineage>
        <taxon>Bacteria</taxon>
        <taxon>Pseudomonadati</taxon>
        <taxon>Bacteroidota</taxon>
        <taxon>Cytophagia</taxon>
        <taxon>Cytophagales</taxon>
        <taxon>Spirosomataceae</taxon>
        <taxon>Fibrisoma</taxon>
    </lineage>
</organism>
<dbReference type="Gene3D" id="1.10.1240.10">
    <property type="entry name" value="Methionine synthase domain"/>
    <property type="match status" value="1"/>
</dbReference>
<dbReference type="FunFam" id="1.10.1240.10:FF:000001">
    <property type="entry name" value="Methionine synthase"/>
    <property type="match status" value="1"/>
</dbReference>
<keyword evidence="13 21" id="KW-0479">Metal-binding</keyword>
<keyword evidence="9 21" id="KW-0028">Amino-acid biosynthesis</keyword>
<comment type="cofactor">
    <cofactor evidence="3 21 22">
        <name>methylcob(III)alamin</name>
        <dbReference type="ChEBI" id="CHEBI:28115"/>
    </cofactor>
</comment>
<evidence type="ECO:0000256" key="13">
    <source>
        <dbReference type="ARBA" id="ARBA00022723"/>
    </source>
</evidence>
<keyword evidence="12 21" id="KW-0949">S-adenosyl-L-methionine</keyword>
<dbReference type="EMBL" id="QXED01000001">
    <property type="protein sequence ID" value="RIV27836.1"/>
    <property type="molecule type" value="Genomic_DNA"/>
</dbReference>
<evidence type="ECO:0000256" key="4">
    <source>
        <dbReference type="ARBA" id="ARBA00005178"/>
    </source>
</evidence>
<keyword evidence="10 21" id="KW-0846">Cobalamin</keyword>
<dbReference type="SUPFAM" id="SSF56507">
    <property type="entry name" value="Methionine synthase activation domain-like"/>
    <property type="match status" value="2"/>
</dbReference>
<dbReference type="PROSITE" id="PS51337">
    <property type="entry name" value="B12_BINDING_NTER"/>
    <property type="match status" value="1"/>
</dbReference>
<dbReference type="EC" id="2.1.1.13" evidence="6 20"/>
<feature type="domain" description="B12-binding N-terminal" evidence="29">
    <location>
        <begin position="644"/>
        <end position="738"/>
    </location>
</feature>
<dbReference type="PROSITE" id="PS50974">
    <property type="entry name" value="ADOMET_ACTIVATION"/>
    <property type="match status" value="1"/>
</dbReference>
<evidence type="ECO:0000313" key="30">
    <source>
        <dbReference type="EMBL" id="RIV27836.1"/>
    </source>
</evidence>
<dbReference type="InterPro" id="IPR037010">
    <property type="entry name" value="VitB12-dep_Met_synth_activ_sf"/>
</dbReference>
<reference evidence="30 31" key="1">
    <citation type="submission" date="2018-08" db="EMBL/GenBank/DDBJ databases">
        <title>Fibrisoma montanum sp. nov., isolated from Danxia mountain soil.</title>
        <authorList>
            <person name="Huang Y."/>
        </authorList>
    </citation>
    <scope>NUCLEOTIDE SEQUENCE [LARGE SCALE GENOMIC DNA]</scope>
    <source>
        <strain evidence="30 31">HYT19</strain>
    </source>
</reference>
<dbReference type="PROSITE" id="PS51332">
    <property type="entry name" value="B12_BINDING"/>
    <property type="match status" value="1"/>
</dbReference>
<dbReference type="GO" id="GO:0008270">
    <property type="term" value="F:zinc ion binding"/>
    <property type="evidence" value="ECO:0007669"/>
    <property type="project" value="UniProtKB-UniRule"/>
</dbReference>
<dbReference type="InterPro" id="IPR036589">
    <property type="entry name" value="HCY_dom_sf"/>
</dbReference>
<dbReference type="Proteomes" id="UP000283523">
    <property type="component" value="Unassembled WGS sequence"/>
</dbReference>
<dbReference type="PIRSF" id="PIRSF000381">
    <property type="entry name" value="MetH"/>
    <property type="match status" value="1"/>
</dbReference>
<evidence type="ECO:0000256" key="22">
    <source>
        <dbReference type="PIRSR" id="PIRSR000381-1"/>
    </source>
</evidence>
<keyword evidence="15 21" id="KW-0862">Zinc</keyword>
<feature type="binding site" evidence="22 24">
    <location>
        <position position="307"/>
    </location>
    <ligand>
        <name>Zn(2+)</name>
        <dbReference type="ChEBI" id="CHEBI:29105"/>
    </ligand>
</feature>
<evidence type="ECO:0000256" key="19">
    <source>
        <dbReference type="ARBA" id="ARBA00031040"/>
    </source>
</evidence>
<evidence type="ECO:0000256" key="3">
    <source>
        <dbReference type="ARBA" id="ARBA00001956"/>
    </source>
</evidence>
<dbReference type="FunFam" id="3.20.20.20:FF:000002">
    <property type="entry name" value="Methionine synthase"/>
    <property type="match status" value="1"/>
</dbReference>
<dbReference type="InterPro" id="IPR036594">
    <property type="entry name" value="Meth_synthase_dom"/>
</dbReference>
<evidence type="ECO:0000256" key="18">
    <source>
        <dbReference type="ARBA" id="ARBA00025552"/>
    </source>
</evidence>
<evidence type="ECO:0000256" key="1">
    <source>
        <dbReference type="ARBA" id="ARBA00001700"/>
    </source>
</evidence>
<keyword evidence="17 21" id="KW-0170">Cobalt</keyword>
<dbReference type="SUPFAM" id="SSF51717">
    <property type="entry name" value="Dihydropteroate synthetase-like"/>
    <property type="match status" value="1"/>
</dbReference>
<keyword evidence="16 21" id="KW-0486">Methionine biosynthesis</keyword>
<comment type="pathway">
    <text evidence="4 21">Amino-acid biosynthesis; L-methionine biosynthesis via de novo pathway; L-methionine from L-homocysteine (MetH route): step 1/1.</text>
</comment>
<evidence type="ECO:0000256" key="9">
    <source>
        <dbReference type="ARBA" id="ARBA00022605"/>
    </source>
</evidence>
<comment type="catalytic activity">
    <reaction evidence="1 21">
        <text>(6S)-5-methyl-5,6,7,8-tetrahydrofolate + L-homocysteine = (6S)-5,6,7,8-tetrahydrofolate + L-methionine</text>
        <dbReference type="Rhea" id="RHEA:11172"/>
        <dbReference type="ChEBI" id="CHEBI:18608"/>
        <dbReference type="ChEBI" id="CHEBI:57453"/>
        <dbReference type="ChEBI" id="CHEBI:57844"/>
        <dbReference type="ChEBI" id="CHEBI:58199"/>
        <dbReference type="EC" id="2.1.1.13"/>
    </reaction>
</comment>
<evidence type="ECO:0000256" key="16">
    <source>
        <dbReference type="ARBA" id="ARBA00023167"/>
    </source>
</evidence>
<dbReference type="InterPro" id="IPR000489">
    <property type="entry name" value="Pterin-binding_dom"/>
</dbReference>
<dbReference type="CDD" id="cd00740">
    <property type="entry name" value="MeTr"/>
    <property type="match status" value="1"/>
</dbReference>
<dbReference type="CDD" id="cd02069">
    <property type="entry name" value="methionine_synthase_B12_BD"/>
    <property type="match status" value="1"/>
</dbReference>
<dbReference type="InterPro" id="IPR033706">
    <property type="entry name" value="Met_synthase_B12-bd"/>
</dbReference>
<dbReference type="PROSITE" id="PS50972">
    <property type="entry name" value="PTERIN_BINDING"/>
    <property type="match status" value="1"/>
</dbReference>
<evidence type="ECO:0000259" key="28">
    <source>
        <dbReference type="PROSITE" id="PS51332"/>
    </source>
</evidence>
<dbReference type="PANTHER" id="PTHR45833:SF1">
    <property type="entry name" value="METHIONINE SYNTHASE"/>
    <property type="match status" value="1"/>
</dbReference>
<comment type="cofactor">
    <cofactor evidence="2 21 24">
        <name>Zn(2+)</name>
        <dbReference type="ChEBI" id="CHEBI:29105"/>
    </cofactor>
</comment>
<evidence type="ECO:0000256" key="7">
    <source>
        <dbReference type="ARBA" id="ARBA00013998"/>
    </source>
</evidence>
<feature type="domain" description="AdoMet activation" evidence="27">
    <location>
        <begin position="894"/>
        <end position="1280"/>
    </location>
</feature>
<evidence type="ECO:0000259" key="29">
    <source>
        <dbReference type="PROSITE" id="PS51337"/>
    </source>
</evidence>
<dbReference type="OrthoDB" id="9803687at2"/>
<dbReference type="GO" id="GO:0046653">
    <property type="term" value="P:tetrahydrofolate metabolic process"/>
    <property type="evidence" value="ECO:0007669"/>
    <property type="project" value="TreeGrafter"/>
</dbReference>
<feature type="binding site" evidence="23">
    <location>
        <position position="803"/>
    </location>
    <ligand>
        <name>methylcob(III)alamin</name>
        <dbReference type="ChEBI" id="CHEBI:28115"/>
    </ligand>
</feature>
<dbReference type="GO" id="GO:0050667">
    <property type="term" value="P:homocysteine metabolic process"/>
    <property type="evidence" value="ECO:0007669"/>
    <property type="project" value="TreeGrafter"/>
</dbReference>
<feature type="binding site" evidence="23">
    <location>
        <begin position="1245"/>
        <end position="1246"/>
    </location>
    <ligand>
        <name>S-adenosyl-L-methionine</name>
        <dbReference type="ChEBI" id="CHEBI:59789"/>
    </ligand>
</feature>
<dbReference type="SMART" id="SM01018">
    <property type="entry name" value="B12-binding_2"/>
    <property type="match status" value="1"/>
</dbReference>
<feature type="domain" description="Hcy-binding" evidence="25">
    <location>
        <begin position="1"/>
        <end position="322"/>
    </location>
</feature>
<dbReference type="Gene3D" id="3.20.20.20">
    <property type="entry name" value="Dihydropteroate synthase-like"/>
    <property type="match status" value="1"/>
</dbReference>
<protein>
    <recommendedName>
        <fullName evidence="7 20">Methionine synthase</fullName>
        <ecNumber evidence="6 20">2.1.1.13</ecNumber>
    </recommendedName>
    <alternativeName>
        <fullName evidence="19 21">5-methyltetrahydrofolate--homocysteine methyltransferase</fullName>
    </alternativeName>
</protein>
<evidence type="ECO:0000256" key="24">
    <source>
        <dbReference type="PROSITE-ProRule" id="PRU00333"/>
    </source>
</evidence>
<dbReference type="RefSeq" id="WP_119666677.1">
    <property type="nucleotide sequence ID" value="NZ_QXED01000001.1"/>
</dbReference>
<evidence type="ECO:0000259" key="26">
    <source>
        <dbReference type="PROSITE" id="PS50972"/>
    </source>
</evidence>
<dbReference type="GO" id="GO:0005829">
    <property type="term" value="C:cytosol"/>
    <property type="evidence" value="ECO:0007669"/>
    <property type="project" value="TreeGrafter"/>
</dbReference>
<feature type="binding site" evidence="22 24">
    <location>
        <position position="308"/>
    </location>
    <ligand>
        <name>Zn(2+)</name>
        <dbReference type="ChEBI" id="CHEBI:29105"/>
    </ligand>
</feature>
<dbReference type="GO" id="GO:0031419">
    <property type="term" value="F:cobalamin binding"/>
    <property type="evidence" value="ECO:0007669"/>
    <property type="project" value="UniProtKB-UniRule"/>
</dbReference>
<evidence type="ECO:0000259" key="25">
    <source>
        <dbReference type="PROSITE" id="PS50970"/>
    </source>
</evidence>
<keyword evidence="31" id="KW-1185">Reference proteome</keyword>
<feature type="domain" description="Pterin-binding" evidence="26">
    <location>
        <begin position="353"/>
        <end position="618"/>
    </location>
</feature>
<dbReference type="InterPro" id="IPR004223">
    <property type="entry name" value="VitB12-dep_Met_synth_activ_dom"/>
</dbReference>
<dbReference type="PROSITE" id="PS50970">
    <property type="entry name" value="HCY"/>
    <property type="match status" value="1"/>
</dbReference>
<feature type="binding site" evidence="23">
    <location>
        <position position="855"/>
    </location>
    <ligand>
        <name>methylcob(III)alamin</name>
        <dbReference type="ChEBI" id="CHEBI:28115"/>
    </ligand>
</feature>
<dbReference type="Pfam" id="PF02607">
    <property type="entry name" value="B12-binding_2"/>
    <property type="match status" value="1"/>
</dbReference>
<keyword evidence="11 21" id="KW-0808">Transferase</keyword>
<accession>A0A418MKD1</accession>
<proteinExistence type="inferred from homology"/>
<evidence type="ECO:0000256" key="5">
    <source>
        <dbReference type="ARBA" id="ARBA00010398"/>
    </source>
</evidence>
<dbReference type="Pfam" id="PF00809">
    <property type="entry name" value="Pterin_bind"/>
    <property type="match status" value="1"/>
</dbReference>
<dbReference type="InterPro" id="IPR036724">
    <property type="entry name" value="Cobalamin-bd_sf"/>
</dbReference>
<dbReference type="InterPro" id="IPR050554">
    <property type="entry name" value="Met_Synthase/Corrinoid"/>
</dbReference>
<dbReference type="FunFam" id="3.20.20.330:FF:000001">
    <property type="entry name" value="Methionine synthase"/>
    <property type="match status" value="1"/>
</dbReference>
<keyword evidence="14" id="KW-0677">Repeat</keyword>
<evidence type="ECO:0000256" key="15">
    <source>
        <dbReference type="ARBA" id="ARBA00022833"/>
    </source>
</evidence>
<evidence type="ECO:0000256" key="8">
    <source>
        <dbReference type="ARBA" id="ARBA00022603"/>
    </source>
</evidence>
<keyword evidence="8 21" id="KW-0489">Methyltransferase</keyword>
<dbReference type="UniPathway" id="UPA00051">
    <property type="reaction ID" value="UER00081"/>
</dbReference>
<dbReference type="InterPro" id="IPR003759">
    <property type="entry name" value="Cbl-bd_cap"/>
</dbReference>
<dbReference type="SUPFAM" id="SSF52242">
    <property type="entry name" value="Cobalamin (vitamin B12)-binding domain"/>
    <property type="match status" value="1"/>
</dbReference>
<feature type="binding site" evidence="23">
    <location>
        <position position="944"/>
    </location>
    <ligand>
        <name>S-adenosyl-L-methionine</name>
        <dbReference type="ChEBI" id="CHEBI:59789"/>
    </ligand>
</feature>
<dbReference type="FunFam" id="3.40.50.280:FF:000001">
    <property type="entry name" value="Methionine synthase"/>
    <property type="match status" value="1"/>
</dbReference>
<evidence type="ECO:0000256" key="17">
    <source>
        <dbReference type="ARBA" id="ARBA00023285"/>
    </source>
</evidence>
<comment type="function">
    <text evidence="18 21">Catalyzes the transfer of a methyl group from methyl-cobalamin to homocysteine, yielding enzyme-bound cob(I)alamin and methionine. Subsequently, remethylates the cofactor using methyltetrahydrofolate.</text>
</comment>
<dbReference type="SUPFAM" id="SSF82282">
    <property type="entry name" value="Homocysteine S-methyltransferase"/>
    <property type="match status" value="1"/>
</dbReference>
<dbReference type="Gene3D" id="3.40.50.280">
    <property type="entry name" value="Cobalamin-binding domain"/>
    <property type="match status" value="1"/>
</dbReference>
<dbReference type="PANTHER" id="PTHR45833">
    <property type="entry name" value="METHIONINE SYNTHASE"/>
    <property type="match status" value="1"/>
</dbReference>
<name>A0A418MKD1_9BACT</name>
<dbReference type="InterPro" id="IPR006158">
    <property type="entry name" value="Cobalamin-bd"/>
</dbReference>
<dbReference type="Pfam" id="PF02965">
    <property type="entry name" value="Met_synt_B12"/>
    <property type="match status" value="2"/>
</dbReference>
<dbReference type="NCBIfam" id="TIGR02082">
    <property type="entry name" value="metH"/>
    <property type="match status" value="1"/>
</dbReference>
<feature type="binding site" evidence="23">
    <location>
        <position position="1191"/>
    </location>
    <ligand>
        <name>S-adenosyl-L-methionine</name>
        <dbReference type="ChEBI" id="CHEBI:59789"/>
    </ligand>
</feature>
<evidence type="ECO:0000256" key="14">
    <source>
        <dbReference type="ARBA" id="ARBA00022737"/>
    </source>
</evidence>
<evidence type="ECO:0000256" key="6">
    <source>
        <dbReference type="ARBA" id="ARBA00012032"/>
    </source>
</evidence>
<evidence type="ECO:0000256" key="2">
    <source>
        <dbReference type="ARBA" id="ARBA00001947"/>
    </source>
</evidence>
<feature type="binding site" description="axial binding residue" evidence="22">
    <location>
        <position position="754"/>
    </location>
    <ligand>
        <name>methylcob(III)alamin</name>
        <dbReference type="ChEBI" id="CHEBI:28115"/>
    </ligand>
    <ligandPart>
        <name>Co</name>
        <dbReference type="ChEBI" id="CHEBI:27638"/>
    </ligandPart>
</feature>
<feature type="binding site" evidence="23">
    <location>
        <position position="688"/>
    </location>
    <ligand>
        <name>methylcob(III)alamin</name>
        <dbReference type="ChEBI" id="CHEBI:28115"/>
    </ligand>
</feature>
<dbReference type="InterPro" id="IPR003726">
    <property type="entry name" value="HCY_dom"/>
</dbReference>
<evidence type="ECO:0000256" key="23">
    <source>
        <dbReference type="PIRSR" id="PIRSR000381-2"/>
    </source>
</evidence>
<sequence length="1280" mass="142010">MKSIINLLQQRILVLDGAMGTMIQRYQLTEADYRGERFKDFPHDVKGNNDLLSITQPHIIREIHRQYLDAGADIIETNTFSGTWVAQADYYMEDLVYELNYQSAKIAREAADDVTRLTPDKPRFVAGAMGPTTRLASMSPDVNNPGYRAITFDQLVEAFYTQVSGLVEGGADLLLVETITDTLNAKAALFAIDKYFADTGQPPLPIMISGTITDASGRTLSGQTTEAFLYSVSHLPLLSIGLNCAMGAELLRPYVQTLAKESPFFTSAYPNAGLPNEMGEYDQSPDEMAAQIESFVQDGFVNIVGGCCGSTPDHIRAIAQAVAKYPPRQKPEQTPYQKLSGLEPLKITEQTNFVNIGERTNVTGSKAFARMIKAGDYDAALSVARQQVENGAQVIDINMDEGMLDSVEAMTTFLNLIAAEPDIARVPIMIDSSKWEVIEAGLKCVQGKAIVNSISLKEGEEAFIERAQLVKRYGAAAVIMAFDETGQADSYERRIEICERAYRILVDKVGFAPQDIIFDPNILTVATGIEEHNNYAVDFINATRWIKENLPLAKVSGGVSNISFSFRGNDPVREAMHSAFLYHAIKAGLDMGIVNAGQLAVYDEIPKDLLERCEDVLLNRRPDATERLVEFAETVKAKGKEIVQDNAWRNASAAERLKHALIKGITDYIDEDVEEARLQYERPLQVIEGPLMDGMNVVGDLFGEGKMFLPQVVKSARVMKKAVAYLTPFIEAEKSGAGQSAGKILLATVKGDVHDIGKNIVGVVLGCNNYEIIDLGVMVPTQKILDEARKQNADIIGLSGLITPSLDEMVGVAKEMERQGFTIPLLIGGATTSRIHTAVKIDPHYSGPVIHVLDASRSVPVAGRLVSETEGTKEQIFQEIKAEYVKLREDHAKRQKEKNLLTIDKARDNRTVIDWSDFEPVKPTFLGNQYFHDYPLAEIARYIDWTPFFQTWQLHGRYPKIFDDATVGAEAKKLFDDANGLLQEIIDQKLLTAKAVVGFYPANSADDDVLLHDFEEIVRDIPCERHGSHRHIEYKMSRSSGFAIPTLTDRDVKSVTAPVGVAKPDERIPTAGELIYDTKAVLHFLRQQNQKAPGLPNFCLSDFVAPLESGRQDYIGAFAVTAGVGIETLLEKYERDHDDYNSIMVKALADRLAEAFAELMHERVRKEFWPYATDETLTNEELIRESYRGIRPAPGYPACPDHTEKATLFDLLDAGQVGIELTESFAMYPASSVSGFYFSHPESKYFAVGKITKDQVMDYAHRKNMSVDDVERWLAPVLGY</sequence>
<feature type="binding site" evidence="23">
    <location>
        <position position="799"/>
    </location>
    <ligand>
        <name>methylcob(III)alamin</name>
        <dbReference type="ChEBI" id="CHEBI:28115"/>
    </ligand>
</feature>
<comment type="caution">
    <text evidence="30">The sequence shown here is derived from an EMBL/GenBank/DDBJ whole genome shotgun (WGS) entry which is preliminary data.</text>
</comment>
<dbReference type="GO" id="GO:0032259">
    <property type="term" value="P:methylation"/>
    <property type="evidence" value="ECO:0007669"/>
    <property type="project" value="UniProtKB-KW"/>
</dbReference>
<dbReference type="InterPro" id="IPR011822">
    <property type="entry name" value="MetH"/>
</dbReference>
<dbReference type="Pfam" id="PF02310">
    <property type="entry name" value="B12-binding"/>
    <property type="match status" value="1"/>
</dbReference>
<dbReference type="Gene3D" id="3.10.196.10">
    <property type="entry name" value="Vitamin B12-dependent methionine synthase, activation domain"/>
    <property type="match status" value="2"/>
</dbReference>
<comment type="domain">
    <text evidence="21">Modular enzyme with four functionally distinct domains. The isolated Hcy-binding domain catalyzes methyl transfer from free methylcobalamin to homocysteine. The Hcy-binding domain in association with the pterin-binding domain catalyzes the methylation of cob(I)alamin by methyltetrahydrofolate and the methylation of homocysteine. The B12-binding domain binds the cofactor. The AdoMet activation domain binds S-adenosyl-L-methionine. Under aerobic conditions cob(I)alamin can be converted to inactive cob(II)alamin. Reductive methylation by S-adenosyl-L-methionine and flavodoxin regenerates methylcobalamin.</text>
</comment>